<dbReference type="PRINTS" id="PR00599">
    <property type="entry name" value="MAPEPTIDASE"/>
</dbReference>
<evidence type="ECO:0000256" key="4">
    <source>
        <dbReference type="ARBA" id="ARBA00022723"/>
    </source>
</evidence>
<dbReference type="PANTHER" id="PTHR43330:SF27">
    <property type="entry name" value="METHIONINE AMINOPEPTIDASE"/>
    <property type="match status" value="1"/>
</dbReference>
<dbReference type="GO" id="GO:0005829">
    <property type="term" value="C:cytosol"/>
    <property type="evidence" value="ECO:0007669"/>
    <property type="project" value="TreeGrafter"/>
</dbReference>
<dbReference type="AlphaFoldDB" id="A0A2M7QC04"/>
<name>A0A2M7QC04_9BACT</name>
<comment type="function">
    <text evidence="1">Removes the N-terminal methionine from nascent proteins. The N-terminal methionine is often cleaved when the second residue in the primary sequence is small and uncharged (Met-Ala-, Cys, Gly, Pro, Ser, Thr, or Val). Requires deformylation of the N(alpha)-formylated initiator methionine before it can be hydrolyzed.</text>
</comment>
<dbReference type="EC" id="3.4.11.18" evidence="6"/>
<feature type="domain" description="Peptidase M24" evidence="7">
    <location>
        <begin position="13"/>
        <end position="243"/>
    </location>
</feature>
<dbReference type="Gene3D" id="3.90.230.10">
    <property type="entry name" value="Creatinase/methionine aminopeptidase superfamily"/>
    <property type="match status" value="1"/>
</dbReference>
<reference evidence="9" key="1">
    <citation type="submission" date="2017-09" db="EMBL/GenBank/DDBJ databases">
        <title>Depth-based differentiation of microbial function through sediment-hosted aquifers and enrichment of novel symbionts in the deep terrestrial subsurface.</title>
        <authorList>
            <person name="Probst A.J."/>
            <person name="Ladd B."/>
            <person name="Jarett J.K."/>
            <person name="Geller-Mcgrath D.E."/>
            <person name="Sieber C.M.K."/>
            <person name="Emerson J.B."/>
            <person name="Anantharaman K."/>
            <person name="Thomas B.C."/>
            <person name="Malmstrom R."/>
            <person name="Stieglmeier M."/>
            <person name="Klingl A."/>
            <person name="Woyke T."/>
            <person name="Ryan C.M."/>
            <person name="Banfield J.F."/>
        </authorList>
    </citation>
    <scope>NUCLEOTIDE SEQUENCE [LARGE SCALE GENOMIC DNA]</scope>
</reference>
<evidence type="ECO:0000256" key="5">
    <source>
        <dbReference type="ARBA" id="ARBA00022801"/>
    </source>
</evidence>
<dbReference type="InterPro" id="IPR036005">
    <property type="entry name" value="Creatinase/aminopeptidase-like"/>
</dbReference>
<dbReference type="Pfam" id="PF00557">
    <property type="entry name" value="Peptidase_M24"/>
    <property type="match status" value="1"/>
</dbReference>
<comment type="similarity">
    <text evidence="6">Belongs to the peptidase M24A family.</text>
</comment>
<dbReference type="GO" id="GO:0006508">
    <property type="term" value="P:proteolysis"/>
    <property type="evidence" value="ECO:0007669"/>
    <property type="project" value="UniProtKB-KW"/>
</dbReference>
<comment type="catalytic activity">
    <reaction evidence="6">
        <text>Release of N-terminal amino acids, preferentially methionine, from peptides and arylamides.</text>
        <dbReference type="EC" id="3.4.11.18"/>
    </reaction>
</comment>
<keyword evidence="2 6" id="KW-0031">Aminopeptidase</keyword>
<protein>
    <recommendedName>
        <fullName evidence="6">Methionine aminopeptidase</fullName>
        <ecNumber evidence="6">3.4.11.18</ecNumber>
    </recommendedName>
</protein>
<dbReference type="PANTHER" id="PTHR43330">
    <property type="entry name" value="METHIONINE AMINOPEPTIDASE"/>
    <property type="match status" value="1"/>
</dbReference>
<dbReference type="GO" id="GO:0004239">
    <property type="term" value="F:initiator methionyl aminopeptidase activity"/>
    <property type="evidence" value="ECO:0007669"/>
    <property type="project" value="UniProtKB-EC"/>
</dbReference>
<accession>A0A2M7QC04</accession>
<proteinExistence type="inferred from homology"/>
<comment type="caution">
    <text evidence="8">The sequence shown here is derived from an EMBL/GenBank/DDBJ whole genome shotgun (WGS) entry which is preliminary data.</text>
</comment>
<gene>
    <name evidence="8" type="primary">map</name>
    <name evidence="8" type="ORF">COY90_04375</name>
</gene>
<evidence type="ECO:0000256" key="3">
    <source>
        <dbReference type="ARBA" id="ARBA00022670"/>
    </source>
</evidence>
<sequence length="250" mass="28050">MITYKSDEEIGYMAEGGRRLKKVTSMLVPFVKVGMTTQMVEDAAVRLLQNQHVDISFNKVKGYRWATCLPVNEQVVHTPPSGQILKDQDVLTIDIGAYYQGFHTDYATTFVVGACRDEKVKKFLQVGQRTLERAISKATVGQHIGVISKEIEKNIYGNGYHVMEELTGHGVGHELHEDPFIPGFVDKPIEKTVRLKVGMVIAIEIIYSMGTEQIAYEKRNDWSIITADRSLSACFEHTVAITDKNTVILT</sequence>
<dbReference type="NCBIfam" id="TIGR00500">
    <property type="entry name" value="met_pdase_I"/>
    <property type="match status" value="1"/>
</dbReference>
<evidence type="ECO:0000256" key="1">
    <source>
        <dbReference type="ARBA" id="ARBA00002521"/>
    </source>
</evidence>
<keyword evidence="5" id="KW-0378">Hydrolase</keyword>
<dbReference type="InterPro" id="IPR000994">
    <property type="entry name" value="Pept_M24"/>
</dbReference>
<evidence type="ECO:0000313" key="9">
    <source>
        <dbReference type="Proteomes" id="UP000230108"/>
    </source>
</evidence>
<keyword evidence="3 6" id="KW-0645">Protease</keyword>
<evidence type="ECO:0000259" key="7">
    <source>
        <dbReference type="Pfam" id="PF00557"/>
    </source>
</evidence>
<organism evidence="8 9">
    <name type="scientific">Candidatus Roizmanbacteria bacterium CG_4_10_14_0_8_um_filter_39_9</name>
    <dbReference type="NCBI Taxonomy" id="1974829"/>
    <lineage>
        <taxon>Bacteria</taxon>
        <taxon>Candidatus Roizmaniibacteriota</taxon>
    </lineage>
</organism>
<dbReference type="InterPro" id="IPR002467">
    <property type="entry name" value="Pept_M24A_MAP1"/>
</dbReference>
<dbReference type="InterPro" id="IPR001714">
    <property type="entry name" value="Pept_M24_MAP"/>
</dbReference>
<comment type="cofactor">
    <cofactor evidence="6">
        <name>Co(2+)</name>
        <dbReference type="ChEBI" id="CHEBI:48828"/>
    </cofactor>
    <cofactor evidence="6">
        <name>Zn(2+)</name>
        <dbReference type="ChEBI" id="CHEBI:29105"/>
    </cofactor>
    <cofactor evidence="6">
        <name>Mn(2+)</name>
        <dbReference type="ChEBI" id="CHEBI:29035"/>
    </cofactor>
    <cofactor evidence="6">
        <name>Fe(2+)</name>
        <dbReference type="ChEBI" id="CHEBI:29033"/>
    </cofactor>
    <text evidence="6">Binds 2 divalent metal cations per subunit. Has a high-affinity and a low affinity metal-binding site. The true nature of the physiological cofactor is under debate. The enzyme is active with cobalt, zinc, manganese or divalent iron ions.</text>
</comment>
<evidence type="ECO:0000256" key="6">
    <source>
        <dbReference type="RuleBase" id="RU003653"/>
    </source>
</evidence>
<dbReference type="EMBL" id="PFLF01000092">
    <property type="protein sequence ID" value="PIY68756.1"/>
    <property type="molecule type" value="Genomic_DNA"/>
</dbReference>
<evidence type="ECO:0000313" key="8">
    <source>
        <dbReference type="EMBL" id="PIY68756.1"/>
    </source>
</evidence>
<dbReference type="SUPFAM" id="SSF55920">
    <property type="entry name" value="Creatinase/aminopeptidase"/>
    <property type="match status" value="1"/>
</dbReference>
<keyword evidence="4 6" id="KW-0479">Metal-binding</keyword>
<dbReference type="GO" id="GO:0046872">
    <property type="term" value="F:metal ion binding"/>
    <property type="evidence" value="ECO:0007669"/>
    <property type="project" value="UniProtKB-KW"/>
</dbReference>
<dbReference type="Proteomes" id="UP000230108">
    <property type="component" value="Unassembled WGS sequence"/>
</dbReference>
<evidence type="ECO:0000256" key="2">
    <source>
        <dbReference type="ARBA" id="ARBA00022438"/>
    </source>
</evidence>
<dbReference type="GO" id="GO:0070006">
    <property type="term" value="F:metalloaminopeptidase activity"/>
    <property type="evidence" value="ECO:0007669"/>
    <property type="project" value="InterPro"/>
</dbReference>